<proteinExistence type="predicted"/>
<keyword evidence="2" id="KW-1185">Reference proteome</keyword>
<sequence length="85" mass="9899">MRRVLDGKTLPCPAIPLRTNEESNWLKNERTSWRDTNSLIYCCCRTRVLNFNAHPLFVCRARQTPLSSKVRQSSSLLLFKCIPFV</sequence>
<reference evidence="1 2" key="1">
    <citation type="submission" date="2021-06" db="EMBL/GenBank/DDBJ databases">
        <title>Caerostris extrusa draft genome.</title>
        <authorList>
            <person name="Kono N."/>
            <person name="Arakawa K."/>
        </authorList>
    </citation>
    <scope>NUCLEOTIDE SEQUENCE [LARGE SCALE GENOMIC DNA]</scope>
</reference>
<name>A0AAV4W312_CAEEX</name>
<dbReference type="Proteomes" id="UP001054945">
    <property type="component" value="Unassembled WGS sequence"/>
</dbReference>
<comment type="caution">
    <text evidence="1">The sequence shown here is derived from an EMBL/GenBank/DDBJ whole genome shotgun (WGS) entry which is preliminary data.</text>
</comment>
<accession>A0AAV4W312</accession>
<protein>
    <submittedName>
        <fullName evidence="1">Uncharacterized protein</fullName>
    </submittedName>
</protein>
<evidence type="ECO:0000313" key="2">
    <source>
        <dbReference type="Proteomes" id="UP001054945"/>
    </source>
</evidence>
<dbReference type="AlphaFoldDB" id="A0AAV4W312"/>
<dbReference type="EMBL" id="BPLR01015498">
    <property type="protein sequence ID" value="GIY76569.1"/>
    <property type="molecule type" value="Genomic_DNA"/>
</dbReference>
<evidence type="ECO:0000313" key="1">
    <source>
        <dbReference type="EMBL" id="GIY76569.1"/>
    </source>
</evidence>
<gene>
    <name evidence="1" type="ORF">CEXT_7561</name>
</gene>
<organism evidence="1 2">
    <name type="scientific">Caerostris extrusa</name>
    <name type="common">Bark spider</name>
    <name type="synonym">Caerostris bankana</name>
    <dbReference type="NCBI Taxonomy" id="172846"/>
    <lineage>
        <taxon>Eukaryota</taxon>
        <taxon>Metazoa</taxon>
        <taxon>Ecdysozoa</taxon>
        <taxon>Arthropoda</taxon>
        <taxon>Chelicerata</taxon>
        <taxon>Arachnida</taxon>
        <taxon>Araneae</taxon>
        <taxon>Araneomorphae</taxon>
        <taxon>Entelegynae</taxon>
        <taxon>Araneoidea</taxon>
        <taxon>Araneidae</taxon>
        <taxon>Caerostris</taxon>
    </lineage>
</organism>